<dbReference type="InterPro" id="IPR011990">
    <property type="entry name" value="TPR-like_helical_dom_sf"/>
</dbReference>
<keyword evidence="1" id="KW-0472">Membrane</keyword>
<dbReference type="SMART" id="SM00028">
    <property type="entry name" value="TPR"/>
    <property type="match status" value="2"/>
</dbReference>
<dbReference type="STRING" id="765911.Thivi_3874"/>
<accession>I3YFE6</accession>
<evidence type="ECO:0000313" key="3">
    <source>
        <dbReference type="Proteomes" id="UP000006062"/>
    </source>
</evidence>
<dbReference type="AlphaFoldDB" id="I3YFE6"/>
<evidence type="ECO:0000313" key="2">
    <source>
        <dbReference type="EMBL" id="AFL75714.1"/>
    </source>
</evidence>
<dbReference type="Proteomes" id="UP000006062">
    <property type="component" value="Chromosome"/>
</dbReference>
<dbReference type="HOGENOM" id="CLU_822948_0_0_6"/>
<keyword evidence="1" id="KW-1133">Transmembrane helix</keyword>
<evidence type="ECO:0000256" key="1">
    <source>
        <dbReference type="SAM" id="Phobius"/>
    </source>
</evidence>
<dbReference type="SUPFAM" id="SSF48452">
    <property type="entry name" value="TPR-like"/>
    <property type="match status" value="1"/>
</dbReference>
<gene>
    <name evidence="2" type="ordered locus">Thivi_3874</name>
</gene>
<dbReference type="InterPro" id="IPR019734">
    <property type="entry name" value="TPR_rpt"/>
</dbReference>
<keyword evidence="1" id="KW-0812">Transmembrane</keyword>
<feature type="transmembrane region" description="Helical" evidence="1">
    <location>
        <begin position="23"/>
        <end position="42"/>
    </location>
</feature>
<dbReference type="KEGG" id="tvi:Thivi_3874"/>
<reference evidence="2 3" key="1">
    <citation type="submission" date="2012-06" db="EMBL/GenBank/DDBJ databases">
        <title>Complete sequence of Thiocystis violascens DSM 198.</title>
        <authorList>
            <consortium name="US DOE Joint Genome Institute"/>
            <person name="Lucas S."/>
            <person name="Han J."/>
            <person name="Lapidus A."/>
            <person name="Cheng J.-F."/>
            <person name="Goodwin L."/>
            <person name="Pitluck S."/>
            <person name="Peters L."/>
            <person name="Ovchinnikova G."/>
            <person name="Teshima H."/>
            <person name="Detter J.C."/>
            <person name="Han C."/>
            <person name="Tapia R."/>
            <person name="Land M."/>
            <person name="Hauser L."/>
            <person name="Kyrpides N."/>
            <person name="Ivanova N."/>
            <person name="Pagani I."/>
            <person name="Vogl K."/>
            <person name="Liu Z."/>
            <person name="Frigaard N.-U."/>
            <person name="Bryant D."/>
            <person name="Woyke T."/>
        </authorList>
    </citation>
    <scope>NUCLEOTIDE SEQUENCE [LARGE SCALE GENOMIC DNA]</scope>
    <source>
        <strain evidence="3">ATCC 17096 / DSM 198 / 6111</strain>
    </source>
</reference>
<proteinExistence type="predicted"/>
<name>I3YFE6_THIV6</name>
<organism evidence="2 3">
    <name type="scientific">Thiocystis violascens (strain ATCC 17096 / DSM 198 / 6111)</name>
    <name type="common">Chromatium violascens</name>
    <dbReference type="NCBI Taxonomy" id="765911"/>
    <lineage>
        <taxon>Bacteria</taxon>
        <taxon>Pseudomonadati</taxon>
        <taxon>Pseudomonadota</taxon>
        <taxon>Gammaproteobacteria</taxon>
        <taxon>Chromatiales</taxon>
        <taxon>Chromatiaceae</taxon>
        <taxon>Thiocystis</taxon>
    </lineage>
</organism>
<dbReference type="EMBL" id="CP003154">
    <property type="protein sequence ID" value="AFL75714.1"/>
    <property type="molecule type" value="Genomic_DNA"/>
</dbReference>
<dbReference type="eggNOG" id="COG0457">
    <property type="taxonomic scope" value="Bacteria"/>
</dbReference>
<dbReference type="OrthoDB" id="5761973at2"/>
<dbReference type="Gene3D" id="1.25.40.10">
    <property type="entry name" value="Tetratricopeptide repeat domain"/>
    <property type="match status" value="1"/>
</dbReference>
<sequence>MPSIGKPFPDAPIPVSRDPRRPLFAVTALLLAALLPVVLWGLTVRLSEPRTGGAGDGREAAALVQWQALWSDLDARGEAALQPDARDSSLRAAGDTAFMRYRNLWGRVDKSARRAFQMAALSGDPRHKLALLQPLTTAADARTRFRAWLEMARVQLRLRDLEPAREAARAALVVADVPERIRSDAHFVLGAIAWESGSLETAESALTRAIAADPGFWDARQMRMRVLGRQLARPRQGVADCLDRTRQLILDLGALPALAQDRTQFRDIADRFAVQGAPANVAFALLAGLGYRWSGDPERARAALTSAEGQRGQLPTVCESLILEKAREWLGERP</sequence>
<keyword evidence="3" id="KW-1185">Reference proteome</keyword>
<dbReference type="RefSeq" id="WP_014780102.1">
    <property type="nucleotide sequence ID" value="NC_018012.1"/>
</dbReference>
<protein>
    <submittedName>
        <fullName evidence="2">Uncharacterized protein</fullName>
    </submittedName>
</protein>